<accession>A0ABZ2XUK9</accession>
<dbReference type="InterPro" id="IPR036328">
    <property type="entry name" value="MliC_sf"/>
</dbReference>
<keyword evidence="1" id="KW-0732">Signal</keyword>
<keyword evidence="3" id="KW-0564">Palmitate</keyword>
<dbReference type="InterPro" id="IPR009739">
    <property type="entry name" value="LprI-like_N"/>
</dbReference>
<dbReference type="InterPro" id="IPR018660">
    <property type="entry name" value="MliC"/>
</dbReference>
<dbReference type="PANTHER" id="PTHR37549">
    <property type="entry name" value="LIPOPROTEIN LPRI"/>
    <property type="match status" value="1"/>
</dbReference>
<dbReference type="Gene3D" id="1.20.1270.180">
    <property type="match status" value="1"/>
</dbReference>
<evidence type="ECO:0000256" key="2">
    <source>
        <dbReference type="ARBA" id="ARBA00023136"/>
    </source>
</evidence>
<dbReference type="Proteomes" id="UP001623232">
    <property type="component" value="Chromosome"/>
</dbReference>
<evidence type="ECO:0000256" key="4">
    <source>
        <dbReference type="ARBA" id="ARBA00023288"/>
    </source>
</evidence>
<dbReference type="Pfam" id="PF09864">
    <property type="entry name" value="MliC"/>
    <property type="match status" value="1"/>
</dbReference>
<sequence length="206" mass="21893">MARMIPLIAGLAWIGAGIGPAWAQGPSFDCSKADSTAEDAVCASETLSALDRELTRVYSLAVKGPNMTDDRVHDLRAFQRGWVKGRNDCWKSSLGVEHCVLQEYVLRIGEIRTEFADARSEDGASTGPFPYVCEGMDVPVSVVFISAPEAIAGLTWLGGGAVLTGTPAGSGSKYTHANTTFWVQGDDATLTQADGQEVTCSRDAMN</sequence>
<keyword evidence="4" id="KW-0449">Lipoprotein</keyword>
<feature type="domain" description="Lysozyme inhibitor LprI-like N-terminal" evidence="5">
    <location>
        <begin position="30"/>
        <end position="89"/>
    </location>
</feature>
<evidence type="ECO:0000259" key="5">
    <source>
        <dbReference type="Pfam" id="PF07007"/>
    </source>
</evidence>
<name>A0ABZ2XUK9_9RHOB</name>
<dbReference type="PANTHER" id="PTHR37549:SF1">
    <property type="entry name" value="LIPOPROTEIN LPRI"/>
    <property type="match status" value="1"/>
</dbReference>
<evidence type="ECO:0000256" key="3">
    <source>
        <dbReference type="ARBA" id="ARBA00023139"/>
    </source>
</evidence>
<organism evidence="7 8">
    <name type="scientific">Aliisedimentitalea scapharcae</name>
    <dbReference type="NCBI Taxonomy" id="1524259"/>
    <lineage>
        <taxon>Bacteria</taxon>
        <taxon>Pseudomonadati</taxon>
        <taxon>Pseudomonadota</taxon>
        <taxon>Alphaproteobacteria</taxon>
        <taxon>Rhodobacterales</taxon>
        <taxon>Roseobacteraceae</taxon>
        <taxon>Aliisedimentitalea</taxon>
    </lineage>
</organism>
<dbReference type="InterPro" id="IPR052755">
    <property type="entry name" value="Lysozyme_Inhibitor_LprI"/>
</dbReference>
<dbReference type="Pfam" id="PF07007">
    <property type="entry name" value="LprI"/>
    <property type="match status" value="1"/>
</dbReference>
<reference evidence="7 8" key="1">
    <citation type="submission" date="2023-04" db="EMBL/GenBank/DDBJ databases">
        <title>Complete genome sequence of Alisedimentitalea scapharcae.</title>
        <authorList>
            <person name="Rong J.-C."/>
            <person name="Yi M.-L."/>
            <person name="Zhao Q."/>
        </authorList>
    </citation>
    <scope>NUCLEOTIDE SEQUENCE [LARGE SCALE GENOMIC DNA]</scope>
    <source>
        <strain evidence="7 8">KCTC 42119</strain>
    </source>
</reference>
<proteinExistence type="predicted"/>
<dbReference type="Gene3D" id="2.40.128.200">
    <property type="match status" value="1"/>
</dbReference>
<evidence type="ECO:0000259" key="6">
    <source>
        <dbReference type="Pfam" id="PF09864"/>
    </source>
</evidence>
<dbReference type="RefSeq" id="WP_406645884.1">
    <property type="nucleotide sequence ID" value="NZ_CP123584.1"/>
</dbReference>
<keyword evidence="2" id="KW-0472">Membrane</keyword>
<evidence type="ECO:0000313" key="7">
    <source>
        <dbReference type="EMBL" id="WZK88500.1"/>
    </source>
</evidence>
<gene>
    <name evidence="7" type="ORF">QEZ52_18130</name>
</gene>
<evidence type="ECO:0000313" key="8">
    <source>
        <dbReference type="Proteomes" id="UP001623232"/>
    </source>
</evidence>
<evidence type="ECO:0000256" key="1">
    <source>
        <dbReference type="ARBA" id="ARBA00022729"/>
    </source>
</evidence>
<dbReference type="SUPFAM" id="SSF141488">
    <property type="entry name" value="YdhA-like"/>
    <property type="match status" value="1"/>
</dbReference>
<feature type="domain" description="C-type lysozyme inhibitor" evidence="6">
    <location>
        <begin position="131"/>
        <end position="196"/>
    </location>
</feature>
<dbReference type="EMBL" id="CP123584">
    <property type="protein sequence ID" value="WZK88500.1"/>
    <property type="molecule type" value="Genomic_DNA"/>
</dbReference>
<keyword evidence="8" id="KW-1185">Reference proteome</keyword>
<protein>
    <submittedName>
        <fullName evidence="7">MliC family protein</fullName>
    </submittedName>
</protein>